<dbReference type="PANTHER" id="PTHR15598">
    <property type="entry name" value="ENHANCER OF MRNA-DECAPPING PROTEIN 4"/>
    <property type="match status" value="1"/>
</dbReference>
<dbReference type="GO" id="GO:0000932">
    <property type="term" value="C:P-body"/>
    <property type="evidence" value="ECO:0007669"/>
    <property type="project" value="TreeGrafter"/>
</dbReference>
<dbReference type="PANTHER" id="PTHR15598:SF5">
    <property type="entry name" value="ENHANCER OF MRNA-DECAPPING PROTEIN 4"/>
    <property type="match status" value="1"/>
</dbReference>
<dbReference type="OrthoDB" id="21128at2759"/>
<keyword evidence="7" id="KW-1185">Reference proteome</keyword>
<comment type="caution">
    <text evidence="6">The sequence shown here is derived from an EMBL/GenBank/DDBJ whole genome shotgun (WGS) entry which is preliminary data.</text>
</comment>
<dbReference type="InterPro" id="IPR049404">
    <property type="entry name" value="EDC4_C"/>
</dbReference>
<dbReference type="InterPro" id="IPR045152">
    <property type="entry name" value="EDC4-like"/>
</dbReference>
<dbReference type="GO" id="GO:0031087">
    <property type="term" value="P:deadenylation-independent decapping of nuclear-transcribed mRNA"/>
    <property type="evidence" value="ECO:0007669"/>
    <property type="project" value="InterPro"/>
</dbReference>
<dbReference type="EMBL" id="CAKASE010000058">
    <property type="protein sequence ID" value="CAG9567571.1"/>
    <property type="molecule type" value="Genomic_DNA"/>
</dbReference>
<evidence type="ECO:0000313" key="7">
    <source>
        <dbReference type="Proteomes" id="UP000789524"/>
    </source>
</evidence>
<sequence length="421" mass="48169">MQSDSSLEICEIFANKSYGSLEDHLDSGFINLDANETSRSDTLLALELKVVKLSEILQEQNQLLQDLKEEIFILKSCSVKNDDQKTEMSESSNNTVGNTKISLDMEDLSLAQSMEMDLKNIITDYLKSDDLKDHLTATIVERLKEVMRQCLSEAFRQVYLPFLERSQRRLLTHVSRTLHNAFHELEKKSYFLYKSVHKSTRTLKYAIEKHLISLENDKPSTVLQFMQNNLESILKTEISEWIKSFLSPPFLPVSHEDNYCEEDTLMTSTSPPQPTDPELSIIDQLMKSARINKQIENGEINEAFEEALSSADLSLVMTACRAAHPQRVFEPCRLKQPVLLALIQQLATDMVHDTQLKCRYLEDALIKLDVSDEVTRAHLPLIVGEIRKHLSRFLRSYPSHVAGRRITLIVMVADNLLNNAK</sequence>
<dbReference type="Proteomes" id="UP000789524">
    <property type="component" value="Unassembled WGS sequence"/>
</dbReference>
<keyword evidence="2" id="KW-0963">Cytoplasm</keyword>
<name>A0A8J2W4U2_9NEOP</name>
<keyword evidence="3" id="KW-0853">WD repeat</keyword>
<evidence type="ECO:0000259" key="5">
    <source>
        <dbReference type="Pfam" id="PF21289"/>
    </source>
</evidence>
<reference evidence="6" key="1">
    <citation type="submission" date="2021-09" db="EMBL/GenBank/DDBJ databases">
        <authorList>
            <person name="Martin H S."/>
        </authorList>
    </citation>
    <scope>NUCLEOTIDE SEQUENCE</scope>
</reference>
<dbReference type="Pfam" id="PF21289">
    <property type="entry name" value="EDC4_C"/>
    <property type="match status" value="1"/>
</dbReference>
<feature type="domain" description="Enhancer of mRNA-decapping protein 4 C-terminal" evidence="5">
    <location>
        <begin position="291"/>
        <end position="407"/>
    </location>
</feature>
<dbReference type="InterPro" id="IPR044938">
    <property type="entry name" value="EDC4_C_sf"/>
</dbReference>
<dbReference type="AlphaFoldDB" id="A0A8J2W4U2"/>
<proteinExistence type="predicted"/>
<evidence type="ECO:0000256" key="4">
    <source>
        <dbReference type="ARBA" id="ARBA00022737"/>
    </source>
</evidence>
<dbReference type="Gene3D" id="1.10.220.100">
    <property type="entry name" value="conserved c-terminal region of ge- 1"/>
    <property type="match status" value="1"/>
</dbReference>
<evidence type="ECO:0000313" key="6">
    <source>
        <dbReference type="EMBL" id="CAG9567571.1"/>
    </source>
</evidence>
<comment type="subcellular location">
    <subcellularLocation>
        <location evidence="1">Cytoplasm</location>
    </subcellularLocation>
</comment>
<evidence type="ECO:0000256" key="3">
    <source>
        <dbReference type="ARBA" id="ARBA00022574"/>
    </source>
</evidence>
<keyword evidence="4" id="KW-0677">Repeat</keyword>
<evidence type="ECO:0000256" key="2">
    <source>
        <dbReference type="ARBA" id="ARBA00022490"/>
    </source>
</evidence>
<dbReference type="Gene3D" id="6.10.140.270">
    <property type="match status" value="1"/>
</dbReference>
<evidence type="ECO:0000256" key="1">
    <source>
        <dbReference type="ARBA" id="ARBA00004496"/>
    </source>
</evidence>
<organism evidence="6 7">
    <name type="scientific">Danaus chrysippus</name>
    <name type="common">African queen</name>
    <dbReference type="NCBI Taxonomy" id="151541"/>
    <lineage>
        <taxon>Eukaryota</taxon>
        <taxon>Metazoa</taxon>
        <taxon>Ecdysozoa</taxon>
        <taxon>Arthropoda</taxon>
        <taxon>Hexapoda</taxon>
        <taxon>Insecta</taxon>
        <taxon>Pterygota</taxon>
        <taxon>Neoptera</taxon>
        <taxon>Endopterygota</taxon>
        <taxon>Lepidoptera</taxon>
        <taxon>Glossata</taxon>
        <taxon>Ditrysia</taxon>
        <taxon>Papilionoidea</taxon>
        <taxon>Nymphalidae</taxon>
        <taxon>Danainae</taxon>
        <taxon>Danaini</taxon>
        <taxon>Danaina</taxon>
        <taxon>Danaus</taxon>
        <taxon>Anosia</taxon>
    </lineage>
</organism>
<protein>
    <submittedName>
        <fullName evidence="6">(African queen) hypothetical protein</fullName>
    </submittedName>
</protein>
<accession>A0A8J2W4U2</accession>
<gene>
    <name evidence="6" type="ORF">DCHRY22_LOCUS7812</name>
</gene>